<evidence type="ECO:0000256" key="1">
    <source>
        <dbReference type="ARBA" id="ARBA00004123"/>
    </source>
</evidence>
<keyword evidence="3" id="KW-0963">Cytoplasm</keyword>
<dbReference type="EMBL" id="LSSM01002195">
    <property type="protein sequence ID" value="OMJ22695.1"/>
    <property type="molecule type" value="Genomic_DNA"/>
</dbReference>
<feature type="region of interest" description="Disordered" evidence="7">
    <location>
        <begin position="123"/>
        <end position="146"/>
    </location>
</feature>
<dbReference type="Gene3D" id="1.10.287.110">
    <property type="entry name" value="DnaJ domain"/>
    <property type="match status" value="1"/>
</dbReference>
<evidence type="ECO:0000259" key="8">
    <source>
        <dbReference type="PROSITE" id="PS50076"/>
    </source>
</evidence>
<dbReference type="SMART" id="SM00271">
    <property type="entry name" value="DnaJ"/>
    <property type="match status" value="1"/>
</dbReference>
<dbReference type="Pfam" id="PF00226">
    <property type="entry name" value="DnaJ"/>
    <property type="match status" value="1"/>
</dbReference>
<dbReference type="InterPro" id="IPR001623">
    <property type="entry name" value="DnaJ_domain"/>
</dbReference>
<comment type="caution">
    <text evidence="9">The sequence shown here is derived from an EMBL/GenBank/DDBJ whole genome shotgun (WGS) entry which is preliminary data.</text>
</comment>
<keyword evidence="10" id="KW-1185">Reference proteome</keyword>
<dbReference type="AlphaFoldDB" id="A0A1R1Y7B4"/>
<evidence type="ECO:0000256" key="7">
    <source>
        <dbReference type="SAM" id="MobiDB-lite"/>
    </source>
</evidence>
<dbReference type="SUPFAM" id="SSF46565">
    <property type="entry name" value="Chaperone J-domain"/>
    <property type="match status" value="1"/>
</dbReference>
<keyword evidence="6" id="KW-0175">Coiled coil</keyword>
<evidence type="ECO:0000313" key="9">
    <source>
        <dbReference type="EMBL" id="OMJ22695.1"/>
    </source>
</evidence>
<evidence type="ECO:0000256" key="6">
    <source>
        <dbReference type="SAM" id="Coils"/>
    </source>
</evidence>
<keyword evidence="5" id="KW-0539">Nucleus</keyword>
<gene>
    <name evidence="9" type="ORF">AYI69_g5297</name>
</gene>
<feature type="domain" description="J" evidence="8">
    <location>
        <begin position="6"/>
        <end position="77"/>
    </location>
</feature>
<feature type="coiled-coil region" evidence="6">
    <location>
        <begin position="89"/>
        <end position="116"/>
    </location>
</feature>
<sequence length="406" mass="46890">MDSKHNPYEALGITPEASQKDITKAYRKKALEYHPDKLKNFTNKYAQEKQAKMFMLVKHAYDTLMDDEKRAGIDAGLKAKLQRAQKVDRMTLERQKMKLDLEKNELAAKKEAEERKYSRFKKYDSYSSSSTNRNNASVNRDDHHVDKDAMLFKQQAEREDARRTRNLQKEILKSQQLNEQEFMDIDSNAAKELEELNSTIKLRWSDDDFFASETNSQIGSHTAIHSDFNNSSDKYPVKIDEAYLKNLSSAFGPVDHIVMHTPKSSTKHHLKKKTALVVFSNIISAYSFMDAQVNEHPQLRSFERSWLNPKQKPLDEIANLELSRESATVNETSAKQDKIAQEQNDRDKIGTLKRETDYSLGKNWIKLENVNNLFSKVDPKSMAGSNLAFKDFETIVLSRMRTFGSK</sequence>
<accession>A0A1R1Y7B4</accession>
<evidence type="ECO:0000313" key="10">
    <source>
        <dbReference type="Proteomes" id="UP000187429"/>
    </source>
</evidence>
<reference evidence="10" key="1">
    <citation type="submission" date="2017-01" db="EMBL/GenBank/DDBJ databases">
        <authorList>
            <person name="Wang Y."/>
            <person name="White M."/>
            <person name="Kvist S."/>
            <person name="Moncalvo J.-M."/>
        </authorList>
    </citation>
    <scope>NUCLEOTIDE SEQUENCE [LARGE SCALE GENOMIC DNA]</scope>
    <source>
        <strain evidence="10">ID-206-W2</strain>
    </source>
</reference>
<dbReference type="InterPro" id="IPR018253">
    <property type="entry name" value="DnaJ_domain_CS"/>
</dbReference>
<dbReference type="CDD" id="cd06257">
    <property type="entry name" value="DnaJ"/>
    <property type="match status" value="1"/>
</dbReference>
<dbReference type="PROSITE" id="PS00636">
    <property type="entry name" value="DNAJ_1"/>
    <property type="match status" value="1"/>
</dbReference>
<dbReference type="GO" id="GO:0005681">
    <property type="term" value="C:spliceosomal complex"/>
    <property type="evidence" value="ECO:0007669"/>
    <property type="project" value="TreeGrafter"/>
</dbReference>
<organism evidence="9 10">
    <name type="scientific">Smittium culicis</name>
    <dbReference type="NCBI Taxonomy" id="133412"/>
    <lineage>
        <taxon>Eukaryota</taxon>
        <taxon>Fungi</taxon>
        <taxon>Fungi incertae sedis</taxon>
        <taxon>Zoopagomycota</taxon>
        <taxon>Kickxellomycotina</taxon>
        <taxon>Harpellomycetes</taxon>
        <taxon>Harpellales</taxon>
        <taxon>Legeriomycetaceae</taxon>
        <taxon>Smittium</taxon>
    </lineage>
</organism>
<dbReference type="PROSITE" id="PS50076">
    <property type="entry name" value="DNAJ_2"/>
    <property type="match status" value="1"/>
</dbReference>
<comment type="subcellular location">
    <subcellularLocation>
        <location evidence="2">Cytoplasm</location>
    </subcellularLocation>
    <subcellularLocation>
        <location evidence="1">Nucleus</location>
    </subcellularLocation>
</comment>
<dbReference type="GO" id="GO:0005737">
    <property type="term" value="C:cytoplasm"/>
    <property type="evidence" value="ECO:0007669"/>
    <property type="project" value="UniProtKB-SubCell"/>
</dbReference>
<dbReference type="GO" id="GO:0000390">
    <property type="term" value="P:spliceosomal complex disassembly"/>
    <property type="evidence" value="ECO:0007669"/>
    <property type="project" value="TreeGrafter"/>
</dbReference>
<dbReference type="PANTHER" id="PTHR44313:SF1">
    <property type="entry name" value="DNAJ HOMOLOG SUBFAMILY C MEMBER 17"/>
    <property type="match status" value="1"/>
</dbReference>
<dbReference type="InterPro" id="IPR036869">
    <property type="entry name" value="J_dom_sf"/>
</dbReference>
<name>A0A1R1Y7B4_9FUNG</name>
<proteinExistence type="predicted"/>
<dbReference type="OrthoDB" id="10250354at2759"/>
<dbReference type="PANTHER" id="PTHR44313">
    <property type="entry name" value="DNAJ HOMOLOG SUBFAMILY C MEMBER 17"/>
    <property type="match status" value="1"/>
</dbReference>
<evidence type="ECO:0000256" key="5">
    <source>
        <dbReference type="ARBA" id="ARBA00023242"/>
    </source>
</evidence>
<feature type="compositionally biased region" description="Polar residues" evidence="7">
    <location>
        <begin position="125"/>
        <end position="138"/>
    </location>
</feature>
<dbReference type="Proteomes" id="UP000187429">
    <property type="component" value="Unassembled WGS sequence"/>
</dbReference>
<keyword evidence="4" id="KW-0143">Chaperone</keyword>
<dbReference type="InterPro" id="IPR052094">
    <property type="entry name" value="Pre-mRNA-splicing_ERAD"/>
</dbReference>
<evidence type="ECO:0000256" key="4">
    <source>
        <dbReference type="ARBA" id="ARBA00023186"/>
    </source>
</evidence>
<evidence type="ECO:0000256" key="2">
    <source>
        <dbReference type="ARBA" id="ARBA00004496"/>
    </source>
</evidence>
<protein>
    <submittedName>
        <fullName evidence="9">Pre-mRNA-splicing factor cwf23</fullName>
    </submittedName>
</protein>
<dbReference type="PRINTS" id="PR00625">
    <property type="entry name" value="JDOMAIN"/>
</dbReference>
<evidence type="ECO:0000256" key="3">
    <source>
        <dbReference type="ARBA" id="ARBA00022490"/>
    </source>
</evidence>